<dbReference type="SUPFAM" id="SSF57889">
    <property type="entry name" value="Cysteine-rich domain"/>
    <property type="match status" value="5"/>
</dbReference>
<dbReference type="Pfam" id="PF03107">
    <property type="entry name" value="C1_2"/>
    <property type="match status" value="4"/>
</dbReference>
<feature type="domain" description="Zinc finger PHD-type" evidence="7">
    <location>
        <begin position="514"/>
        <end position="571"/>
    </location>
</feature>
<reference evidence="9" key="1">
    <citation type="submission" date="2013-09" db="EMBL/GenBank/DDBJ databases">
        <title>Corchorus olitorius genome sequencing.</title>
        <authorList>
            <person name="Alam M."/>
            <person name="Haque M.S."/>
            <person name="Islam M.S."/>
            <person name="Emdad E.M."/>
            <person name="Islam M.M."/>
            <person name="Ahmed B."/>
            <person name="Halim A."/>
            <person name="Hossen Q.M.M."/>
            <person name="Hossain M.Z."/>
            <person name="Ahmed R."/>
            <person name="Khan M.M."/>
            <person name="Islam R."/>
            <person name="Rashid M.M."/>
            <person name="Khan S.A."/>
            <person name="Rahman M.S."/>
            <person name="Alam M."/>
            <person name="Yahiya A.S."/>
            <person name="Khan M.S."/>
            <person name="Azam M.S."/>
            <person name="Haque T."/>
            <person name="Lashkar M.Z.H."/>
            <person name="Akhand A.I."/>
            <person name="Morshed G."/>
            <person name="Roy S."/>
            <person name="Uddin K.S."/>
            <person name="Rabeya T."/>
            <person name="Hossain A.S."/>
            <person name="Chowdhury A."/>
            <person name="Snigdha A.R."/>
            <person name="Mortoza M.S."/>
            <person name="Matin S.A."/>
            <person name="Hoque S.M.E."/>
            <person name="Islam M.K."/>
            <person name="Roy D.K."/>
            <person name="Haider R."/>
            <person name="Moosa M.M."/>
            <person name="Elias S.M."/>
            <person name="Hasan A.M."/>
            <person name="Jahan S."/>
            <person name="Shafiuddin M."/>
            <person name="Mahmood N."/>
            <person name="Shommy N.S."/>
        </authorList>
    </citation>
    <scope>NUCLEOTIDE SEQUENCE [LARGE SCALE GENOMIC DNA]</scope>
    <source>
        <strain evidence="9">cv. O-4</strain>
    </source>
</reference>
<organism evidence="8 9">
    <name type="scientific">Corchorus olitorius</name>
    <dbReference type="NCBI Taxonomy" id="93759"/>
    <lineage>
        <taxon>Eukaryota</taxon>
        <taxon>Viridiplantae</taxon>
        <taxon>Streptophyta</taxon>
        <taxon>Embryophyta</taxon>
        <taxon>Tracheophyta</taxon>
        <taxon>Spermatophyta</taxon>
        <taxon>Magnoliopsida</taxon>
        <taxon>eudicotyledons</taxon>
        <taxon>Gunneridae</taxon>
        <taxon>Pentapetalae</taxon>
        <taxon>rosids</taxon>
        <taxon>malvids</taxon>
        <taxon>Malvales</taxon>
        <taxon>Malvaceae</taxon>
        <taxon>Grewioideae</taxon>
        <taxon>Apeibeae</taxon>
        <taxon>Corchorus</taxon>
    </lineage>
</organism>
<keyword evidence="2" id="KW-0677">Repeat</keyword>
<sequence length="707" mass="80007">MEEYVDHFLHTDRLMLIEEQVNQKFYCGCALRPNIKSNEEIIEHFTHWHPLTLVDENRGKDLEVVCGICEELISGLDHDSVAYGCEECKFFLHRSCMMNTPQQINNHLFHPSCPLILLTTPQYKCAACEEKHSGLVFRCAKHSFQLDLKCALTPTLDHSSKDADRILFIGHQHPLLALLRDNNKADNHPCGVCREECSLEILDENPCFGCKRCHLFLHKSCMMNIPQQINNHFFHPSCPLILLPPLPSSYKCPGCDDEHVSDLAYSCRKCEFQLDVKCALAPTLDQSSKDADRILYIGHTHPLLALRNNNKADDIIASELVDHHPCGVCGEECSFEILNEAPCFGCKRCDLVLHKSCMMNTPPEINHAFHPSCPLILLTTPSSFKCAGCDDEHISRLAYSCDKCGFQLDVKCALLPTLEDQSKDADKIQHVAHKHPLLAPCDNTKDNIIASDQVDRCGVCGEKCPLESYFGCKRCQFHIHKRCAIEFTAEAEIHHPFHPLHPLTLSSTTTTNSKCGSCLGSIDEFLLAYRCAKPKCNFNLHVECAMAKPQYLVKYEEASESDDEFYCDICEEKRDKYESVYYCAECKRIVETRCVISELLPSVTGSDSEGHGRVISADENSALEASIAERTIGIEKLTAKKKPLELEIEKLKALEEELKSINQELEEFERDRFLWNYELNLNKEKYNSTGASTSQGLAGDLSYNDEW</sequence>
<gene>
    <name evidence="8" type="ORF">COLO4_37098</name>
</gene>
<feature type="domain" description="Zinc finger PHD-type" evidence="7">
    <location>
        <begin position="65"/>
        <end position="129"/>
    </location>
</feature>
<feature type="region of interest" description="Disordered" evidence="6">
    <location>
        <begin position="688"/>
        <end position="707"/>
    </location>
</feature>
<evidence type="ECO:0000256" key="5">
    <source>
        <dbReference type="SAM" id="Coils"/>
    </source>
</evidence>
<feature type="domain" description="Zinc finger PHD-type" evidence="7">
    <location>
        <begin position="325"/>
        <end position="390"/>
    </location>
</feature>
<feature type="coiled-coil region" evidence="5">
    <location>
        <begin position="634"/>
        <end position="671"/>
    </location>
</feature>
<evidence type="ECO:0000256" key="6">
    <source>
        <dbReference type="SAM" id="MobiDB-lite"/>
    </source>
</evidence>
<keyword evidence="5" id="KW-0175">Coiled coil</keyword>
<dbReference type="EMBL" id="AWUE01023835">
    <property type="protein sequence ID" value="OMO52572.1"/>
    <property type="molecule type" value="Genomic_DNA"/>
</dbReference>
<dbReference type="InterPro" id="IPR001965">
    <property type="entry name" value="Znf_PHD"/>
</dbReference>
<dbReference type="InterPro" id="IPR046349">
    <property type="entry name" value="C1-like_sf"/>
</dbReference>
<dbReference type="Proteomes" id="UP000187203">
    <property type="component" value="Unassembled WGS sequence"/>
</dbReference>
<evidence type="ECO:0000256" key="1">
    <source>
        <dbReference type="ARBA" id="ARBA00022723"/>
    </source>
</evidence>
<evidence type="ECO:0000259" key="7">
    <source>
        <dbReference type="SMART" id="SM00249"/>
    </source>
</evidence>
<dbReference type="AlphaFoldDB" id="A0A1R3G3A6"/>
<name>A0A1R3G3A6_9ROSI</name>
<feature type="domain" description="Zinc finger PHD-type" evidence="7">
    <location>
        <begin position="189"/>
        <end position="256"/>
    </location>
</feature>
<keyword evidence="4" id="KW-0862">Zinc</keyword>
<dbReference type="OrthoDB" id="1751421at2759"/>
<dbReference type="GO" id="GO:0008270">
    <property type="term" value="F:zinc ion binding"/>
    <property type="evidence" value="ECO:0007669"/>
    <property type="project" value="UniProtKB-KW"/>
</dbReference>
<keyword evidence="3" id="KW-0863">Zinc-finger</keyword>
<dbReference type="SMART" id="SM00249">
    <property type="entry name" value="PHD"/>
    <property type="match status" value="4"/>
</dbReference>
<dbReference type="InterPro" id="IPR004146">
    <property type="entry name" value="DC1"/>
</dbReference>
<dbReference type="PANTHER" id="PTHR46288">
    <property type="entry name" value="PHORBOL-ESTER/DAG-TYPE DOMAIN-CONTAINING PROTEIN"/>
    <property type="match status" value="1"/>
</dbReference>
<keyword evidence="9" id="KW-1185">Reference proteome</keyword>
<protein>
    <submittedName>
        <fullName evidence="8">Zinc finger, PHD-type</fullName>
    </submittedName>
</protein>
<accession>A0A1R3G3A6</accession>
<evidence type="ECO:0000256" key="3">
    <source>
        <dbReference type="ARBA" id="ARBA00022771"/>
    </source>
</evidence>
<evidence type="ECO:0000256" key="2">
    <source>
        <dbReference type="ARBA" id="ARBA00022737"/>
    </source>
</evidence>
<dbReference type="Gene3D" id="3.30.60.20">
    <property type="match status" value="1"/>
</dbReference>
<comment type="caution">
    <text evidence="8">The sequence shown here is derived from an EMBL/GenBank/DDBJ whole genome shotgun (WGS) entry which is preliminary data.</text>
</comment>
<proteinExistence type="predicted"/>
<evidence type="ECO:0000256" key="4">
    <source>
        <dbReference type="ARBA" id="ARBA00022833"/>
    </source>
</evidence>
<evidence type="ECO:0000313" key="9">
    <source>
        <dbReference type="Proteomes" id="UP000187203"/>
    </source>
</evidence>
<evidence type="ECO:0000313" key="8">
    <source>
        <dbReference type="EMBL" id="OMO52572.1"/>
    </source>
</evidence>
<dbReference type="PANTHER" id="PTHR46288:SF70">
    <property type="entry name" value="CYSTEINE_HISTIDINE-RICH C1 DOMAIN FAMILY PROTEIN"/>
    <property type="match status" value="1"/>
</dbReference>
<keyword evidence="1" id="KW-0479">Metal-binding</keyword>